<feature type="chain" id="PRO_5032517814" description="ShKT domain-containing protein" evidence="2">
    <location>
        <begin position="18"/>
        <end position="203"/>
    </location>
</feature>
<keyword evidence="1" id="KW-1015">Disulfide bond</keyword>
<keyword evidence="5" id="KW-1185">Reference proteome</keyword>
<dbReference type="EMBL" id="UYJE01008586">
    <property type="protein sequence ID" value="VDI65144.1"/>
    <property type="molecule type" value="Genomic_DNA"/>
</dbReference>
<feature type="disulfide bond" evidence="1">
    <location>
        <begin position="125"/>
        <end position="159"/>
    </location>
</feature>
<feature type="domain" description="ShKT" evidence="3">
    <location>
        <begin position="125"/>
        <end position="159"/>
    </location>
</feature>
<evidence type="ECO:0000259" key="3">
    <source>
        <dbReference type="PROSITE" id="PS51670"/>
    </source>
</evidence>
<protein>
    <recommendedName>
        <fullName evidence="3">ShKT domain-containing protein</fullName>
    </recommendedName>
</protein>
<comment type="caution">
    <text evidence="4">The sequence shown here is derived from an EMBL/GenBank/DDBJ whole genome shotgun (WGS) entry which is preliminary data.</text>
</comment>
<evidence type="ECO:0000313" key="5">
    <source>
        <dbReference type="Proteomes" id="UP000596742"/>
    </source>
</evidence>
<reference evidence="4" key="1">
    <citation type="submission" date="2018-11" db="EMBL/GenBank/DDBJ databases">
        <authorList>
            <person name="Alioto T."/>
            <person name="Alioto T."/>
        </authorList>
    </citation>
    <scope>NUCLEOTIDE SEQUENCE</scope>
</reference>
<dbReference type="PROSITE" id="PS51670">
    <property type="entry name" value="SHKT"/>
    <property type="match status" value="1"/>
</dbReference>
<dbReference type="InterPro" id="IPR003582">
    <property type="entry name" value="ShKT_dom"/>
</dbReference>
<accession>A0A8B6GKU6</accession>
<evidence type="ECO:0000256" key="1">
    <source>
        <dbReference type="PROSITE-ProRule" id="PRU01005"/>
    </source>
</evidence>
<proteinExistence type="predicted"/>
<evidence type="ECO:0000313" key="4">
    <source>
        <dbReference type="EMBL" id="VDI65144.1"/>
    </source>
</evidence>
<organism evidence="4 5">
    <name type="scientific">Mytilus galloprovincialis</name>
    <name type="common">Mediterranean mussel</name>
    <dbReference type="NCBI Taxonomy" id="29158"/>
    <lineage>
        <taxon>Eukaryota</taxon>
        <taxon>Metazoa</taxon>
        <taxon>Spiralia</taxon>
        <taxon>Lophotrochozoa</taxon>
        <taxon>Mollusca</taxon>
        <taxon>Bivalvia</taxon>
        <taxon>Autobranchia</taxon>
        <taxon>Pteriomorphia</taxon>
        <taxon>Mytilida</taxon>
        <taxon>Mytiloidea</taxon>
        <taxon>Mytilidae</taxon>
        <taxon>Mytilinae</taxon>
        <taxon>Mytilus</taxon>
    </lineage>
</organism>
<comment type="caution">
    <text evidence="1">Lacks conserved residue(s) required for the propagation of feature annotation.</text>
</comment>
<dbReference type="InterPro" id="IPR045860">
    <property type="entry name" value="Snake_toxin-like_sf"/>
</dbReference>
<dbReference type="OrthoDB" id="6203758at2759"/>
<gene>
    <name evidence="4" type="ORF">MGAL_10B005445</name>
</gene>
<name>A0A8B6GKU6_MYTGA</name>
<dbReference type="Proteomes" id="UP000596742">
    <property type="component" value="Unassembled WGS sequence"/>
</dbReference>
<keyword evidence="2" id="KW-0732">Signal</keyword>
<sequence length="203" mass="22306">MLLFLLYGLTCVRLSFAVTCYKCDSVDQPAHCYQTANCQADEICMVSQNPKLNGDLFFNLGCFAKSTCQYFNIAHGVGRRILVSSPTSITKCCDSDNCNKDLLCPGGICGTTTIIPSTTSTNTACLDDDIPICKSPTTISLVCRDHDMRQNCKKTCGLCPPPTTQQFMVCQDHVIDCNDQSFLSAVCGRQEAQYFCKKSCKMC</sequence>
<evidence type="ECO:0000256" key="2">
    <source>
        <dbReference type="SAM" id="SignalP"/>
    </source>
</evidence>
<feature type="disulfide bond" evidence="1">
    <location>
        <begin position="143"/>
        <end position="156"/>
    </location>
</feature>
<dbReference type="SUPFAM" id="SSF57302">
    <property type="entry name" value="Snake toxin-like"/>
    <property type="match status" value="1"/>
</dbReference>
<feature type="signal peptide" evidence="2">
    <location>
        <begin position="1"/>
        <end position="17"/>
    </location>
</feature>
<dbReference type="AlphaFoldDB" id="A0A8B6GKU6"/>